<proteinExistence type="predicted"/>
<reference evidence="1" key="2">
    <citation type="journal article" date="2015" name="Data Brief">
        <title>Shoot transcriptome of the giant reed, Arundo donax.</title>
        <authorList>
            <person name="Barrero R.A."/>
            <person name="Guerrero F.D."/>
            <person name="Moolhuijzen P."/>
            <person name="Goolsby J.A."/>
            <person name="Tidwell J."/>
            <person name="Bellgard S.E."/>
            <person name="Bellgard M.I."/>
        </authorList>
    </citation>
    <scope>NUCLEOTIDE SEQUENCE</scope>
    <source>
        <tissue evidence="1">Shoot tissue taken approximately 20 cm above the soil surface</tissue>
    </source>
</reference>
<protein>
    <submittedName>
        <fullName evidence="1">Uncharacterized protein</fullName>
    </submittedName>
</protein>
<dbReference type="EMBL" id="GBRH01185774">
    <property type="protein sequence ID" value="JAE12122.1"/>
    <property type="molecule type" value="Transcribed_RNA"/>
</dbReference>
<reference evidence="1" key="1">
    <citation type="submission" date="2014-09" db="EMBL/GenBank/DDBJ databases">
        <authorList>
            <person name="Magalhaes I.L.F."/>
            <person name="Oliveira U."/>
            <person name="Santos F.R."/>
            <person name="Vidigal T.H.D.A."/>
            <person name="Brescovit A.D."/>
            <person name="Santos A.J."/>
        </authorList>
    </citation>
    <scope>NUCLEOTIDE SEQUENCE</scope>
    <source>
        <tissue evidence="1">Shoot tissue taken approximately 20 cm above the soil surface</tissue>
    </source>
</reference>
<evidence type="ECO:0000313" key="1">
    <source>
        <dbReference type="EMBL" id="JAE12122.1"/>
    </source>
</evidence>
<name>A0A0A9FIJ3_ARUDO</name>
<organism evidence="1">
    <name type="scientific">Arundo donax</name>
    <name type="common">Giant reed</name>
    <name type="synonym">Donax arundinaceus</name>
    <dbReference type="NCBI Taxonomy" id="35708"/>
    <lineage>
        <taxon>Eukaryota</taxon>
        <taxon>Viridiplantae</taxon>
        <taxon>Streptophyta</taxon>
        <taxon>Embryophyta</taxon>
        <taxon>Tracheophyta</taxon>
        <taxon>Spermatophyta</taxon>
        <taxon>Magnoliopsida</taxon>
        <taxon>Liliopsida</taxon>
        <taxon>Poales</taxon>
        <taxon>Poaceae</taxon>
        <taxon>PACMAD clade</taxon>
        <taxon>Arundinoideae</taxon>
        <taxon>Arundineae</taxon>
        <taxon>Arundo</taxon>
    </lineage>
</organism>
<sequence length="12" mass="1398">MNLNCHLSCCIF</sequence>
<accession>A0A0A9FIJ3</accession>